<dbReference type="OrthoDB" id="5178565at2"/>
<dbReference type="RefSeq" id="WP_153982334.1">
    <property type="nucleotide sequence ID" value="NZ_BAAANZ010000007.1"/>
</dbReference>
<reference evidence="1 2" key="1">
    <citation type="submission" date="2020-08" db="EMBL/GenBank/DDBJ databases">
        <title>Sequencing the genomes of 1000 actinobacteria strains.</title>
        <authorList>
            <person name="Klenk H.-P."/>
        </authorList>
    </citation>
    <scope>NUCLEOTIDE SEQUENCE [LARGE SCALE GENOMIC DNA]</scope>
    <source>
        <strain evidence="1 2">DSM 23889</strain>
    </source>
</reference>
<accession>A0A840XIJ5</accession>
<evidence type="ECO:0000313" key="2">
    <source>
        <dbReference type="Proteomes" id="UP000552883"/>
    </source>
</evidence>
<dbReference type="AlphaFoldDB" id="A0A840XIJ5"/>
<gene>
    <name evidence="1" type="ORF">BJ959_000014</name>
</gene>
<proteinExistence type="predicted"/>
<comment type="caution">
    <text evidence="1">The sequence shown here is derived from an EMBL/GenBank/DDBJ whole genome shotgun (WGS) entry which is preliminary data.</text>
</comment>
<dbReference type="Proteomes" id="UP000552883">
    <property type="component" value="Unassembled WGS sequence"/>
</dbReference>
<sequence length="218" mass="22580">MTDWGRYLPLSNRDRSGDGAATGDWSQPTAALLEQLAAVLDARPALLAEPSLRPGVTTAAAVRETLSDLGVPWWTRWARALGAAERVTPAVAATPDDALSSALRARAAALAAPGRRAGIRDLGAALVLALDLRAAHGLMLTVDPLPCGAVAVDLALRSRTPERALLTARTLVAIDGDWQVGSGPRLPSTGAAIVLFLARRAGLPPEVDEPLPSASLDA</sequence>
<evidence type="ECO:0000313" key="1">
    <source>
        <dbReference type="EMBL" id="MBB5616518.1"/>
    </source>
</evidence>
<organism evidence="1 2">
    <name type="scientific">Microcella frigidaquae</name>
    <dbReference type="NCBI Taxonomy" id="424758"/>
    <lineage>
        <taxon>Bacteria</taxon>
        <taxon>Bacillati</taxon>
        <taxon>Actinomycetota</taxon>
        <taxon>Actinomycetes</taxon>
        <taxon>Micrococcales</taxon>
        <taxon>Microbacteriaceae</taxon>
        <taxon>Microcella</taxon>
    </lineage>
</organism>
<dbReference type="EMBL" id="JACHBS010000001">
    <property type="protein sequence ID" value="MBB5616518.1"/>
    <property type="molecule type" value="Genomic_DNA"/>
</dbReference>
<keyword evidence="2" id="KW-1185">Reference proteome</keyword>
<protein>
    <submittedName>
        <fullName evidence="1">Uncharacterized protein</fullName>
    </submittedName>
</protein>
<name>A0A840XIJ5_9MICO</name>